<dbReference type="RefSeq" id="WP_064103594.1">
    <property type="nucleotide sequence ID" value="NZ_JBHRNP010000079.1"/>
</dbReference>
<feature type="compositionally biased region" description="Acidic residues" evidence="1">
    <location>
        <begin position="80"/>
        <end position="101"/>
    </location>
</feature>
<organism evidence="2 3">
    <name type="scientific">Eikenella corrodens</name>
    <dbReference type="NCBI Taxonomy" id="539"/>
    <lineage>
        <taxon>Bacteria</taxon>
        <taxon>Pseudomonadati</taxon>
        <taxon>Pseudomonadota</taxon>
        <taxon>Betaproteobacteria</taxon>
        <taxon>Neisseriales</taxon>
        <taxon>Neisseriaceae</taxon>
        <taxon>Eikenella</taxon>
    </lineage>
</organism>
<dbReference type="AlphaFoldDB" id="A0A1A9RE56"/>
<gene>
    <name evidence="2" type="ORF">A7P85_06125</name>
</gene>
<evidence type="ECO:0000313" key="3">
    <source>
        <dbReference type="Proteomes" id="UP000078003"/>
    </source>
</evidence>
<evidence type="ECO:0000313" key="2">
    <source>
        <dbReference type="EMBL" id="OAM16581.1"/>
    </source>
</evidence>
<proteinExistence type="predicted"/>
<feature type="region of interest" description="Disordered" evidence="1">
    <location>
        <begin position="70"/>
        <end position="103"/>
    </location>
</feature>
<accession>A0A1A9RE56</accession>
<comment type="caution">
    <text evidence="2">The sequence shown here is derived from an EMBL/GenBank/DDBJ whole genome shotgun (WGS) entry which is preliminary data.</text>
</comment>
<dbReference type="EMBL" id="LXSF01000005">
    <property type="protein sequence ID" value="OAM16581.1"/>
    <property type="molecule type" value="Genomic_DNA"/>
</dbReference>
<sequence>MYPLKLKTEIYQAIAAFLDAYKRQDTQTLAEQFDIHGGFLEEIDEMLDFIEDKTKLRLFPLEEMDKFECGSTGLSIFGDLSDDEEEEEDKEAEPESEEESVGVEAKLYEEGEAQHIGYIVGEYYLNGQEPAFIFQYFSV</sequence>
<evidence type="ECO:0000256" key="1">
    <source>
        <dbReference type="SAM" id="MobiDB-lite"/>
    </source>
</evidence>
<reference evidence="3" key="1">
    <citation type="submission" date="2016-05" db="EMBL/GenBank/DDBJ databases">
        <title>Draft genome of Corynebacterium afermentans subsp. afermentans LCDC 88199T.</title>
        <authorList>
            <person name="Bernier A.-M."/>
            <person name="Bernard K."/>
        </authorList>
    </citation>
    <scope>NUCLEOTIDE SEQUENCE [LARGE SCALE GENOMIC DNA]</scope>
    <source>
        <strain evidence="3">NML01-0328</strain>
    </source>
</reference>
<protein>
    <submittedName>
        <fullName evidence="2">Uncharacterized protein</fullName>
    </submittedName>
</protein>
<name>A0A1A9RE56_EIKCO</name>
<dbReference type="Proteomes" id="UP000078003">
    <property type="component" value="Unassembled WGS sequence"/>
</dbReference>